<keyword evidence="4" id="KW-1185">Reference proteome</keyword>
<dbReference type="EMBL" id="CP041637">
    <property type="protein sequence ID" value="QDO94308.1"/>
    <property type="molecule type" value="Genomic_DNA"/>
</dbReference>
<dbReference type="OrthoDB" id="9790710at2"/>
<dbReference type="KEGG" id="fop:FNB79_10145"/>
<reference evidence="3 4" key="1">
    <citation type="submission" date="2019-07" db="EMBL/GenBank/DDBJ databases">
        <title>Genome sequencing for Formosa sp. PS13.</title>
        <authorList>
            <person name="Park S.-J."/>
        </authorList>
    </citation>
    <scope>NUCLEOTIDE SEQUENCE [LARGE SCALE GENOMIC DNA]</scope>
    <source>
        <strain evidence="3 4">PS13</strain>
    </source>
</reference>
<evidence type="ECO:0000313" key="4">
    <source>
        <dbReference type="Proteomes" id="UP000319209"/>
    </source>
</evidence>
<dbReference type="Pfam" id="PF13477">
    <property type="entry name" value="Glyco_trans_4_2"/>
    <property type="match status" value="1"/>
</dbReference>
<organism evidence="3 4">
    <name type="scientific">Formosa sediminum</name>
    <dbReference type="NCBI Taxonomy" id="2594004"/>
    <lineage>
        <taxon>Bacteria</taxon>
        <taxon>Pseudomonadati</taxon>
        <taxon>Bacteroidota</taxon>
        <taxon>Flavobacteriia</taxon>
        <taxon>Flavobacteriales</taxon>
        <taxon>Flavobacteriaceae</taxon>
        <taxon>Formosa</taxon>
    </lineage>
</organism>
<dbReference type="PANTHER" id="PTHR12526:SF638">
    <property type="entry name" value="SPORE COAT PROTEIN SA"/>
    <property type="match status" value="1"/>
</dbReference>
<dbReference type="Gene3D" id="3.40.50.2000">
    <property type="entry name" value="Glycogen Phosphorylase B"/>
    <property type="match status" value="2"/>
</dbReference>
<accession>A0A516GS22</accession>
<keyword evidence="3" id="KW-0808">Transferase</keyword>
<dbReference type="InterPro" id="IPR028098">
    <property type="entry name" value="Glyco_trans_4-like_N"/>
</dbReference>
<evidence type="ECO:0000259" key="1">
    <source>
        <dbReference type="Pfam" id="PF00534"/>
    </source>
</evidence>
<evidence type="ECO:0000259" key="2">
    <source>
        <dbReference type="Pfam" id="PF13477"/>
    </source>
</evidence>
<dbReference type="PANTHER" id="PTHR12526">
    <property type="entry name" value="GLYCOSYLTRANSFERASE"/>
    <property type="match status" value="1"/>
</dbReference>
<dbReference type="CDD" id="cd03808">
    <property type="entry name" value="GT4_CapM-like"/>
    <property type="match status" value="1"/>
</dbReference>
<dbReference type="Proteomes" id="UP000319209">
    <property type="component" value="Chromosome"/>
</dbReference>
<proteinExistence type="predicted"/>
<dbReference type="GO" id="GO:0016757">
    <property type="term" value="F:glycosyltransferase activity"/>
    <property type="evidence" value="ECO:0007669"/>
    <property type="project" value="InterPro"/>
</dbReference>
<dbReference type="Pfam" id="PF00534">
    <property type="entry name" value="Glycos_transf_1"/>
    <property type="match status" value="1"/>
</dbReference>
<dbReference type="RefSeq" id="WP_143381193.1">
    <property type="nucleotide sequence ID" value="NZ_CP041637.1"/>
</dbReference>
<dbReference type="InterPro" id="IPR001296">
    <property type="entry name" value="Glyco_trans_1"/>
</dbReference>
<dbReference type="SUPFAM" id="SSF53756">
    <property type="entry name" value="UDP-Glycosyltransferase/glycogen phosphorylase"/>
    <property type="match status" value="1"/>
</dbReference>
<feature type="domain" description="Glycosyl transferase family 1" evidence="1">
    <location>
        <begin position="193"/>
        <end position="353"/>
    </location>
</feature>
<sequence>MSKKRILLVASFSPSLINFRGDFIESLIQNNFEVYTASPDYTEEVKQQLLTLGAHPVVYKLERTGLNPLNDLKSISELKAIIKTHDIDLVFPYTVKPVIYSSIAANSCNVPVISLITGLGFAFTGLTFKARTLQRLNEFLYKISIRKNKVIVFQNKDDYKLFLDRKIIPKTNKVAFVGGSGVNLNKYKTRVNDNTSNKIKFLLVARLIKEKGIELYIAAAKKLKKTYPEAEFHIIGEPDNSPSSIKLEKLNKLNSKGIVVYHGKQNNVPEHLYHTDVFVLPTYYREGVPRSILEALSVGLPIITTNTPGCKETVKKDYNGILIAPNNLEELVEAMAVFLKTPSKIKEMGRNSRLYAEQRFDVNIINKELIAIINEEIKH</sequence>
<dbReference type="AlphaFoldDB" id="A0A516GS22"/>
<protein>
    <submittedName>
        <fullName evidence="3">Glycosyltransferase family 4 protein</fullName>
    </submittedName>
</protein>
<gene>
    <name evidence="3" type="ORF">FNB79_10145</name>
</gene>
<name>A0A516GS22_9FLAO</name>
<feature type="domain" description="Glycosyltransferase subfamily 4-like N-terminal" evidence="2">
    <location>
        <begin position="6"/>
        <end position="155"/>
    </location>
</feature>
<evidence type="ECO:0000313" key="3">
    <source>
        <dbReference type="EMBL" id="QDO94308.1"/>
    </source>
</evidence>